<dbReference type="EMBL" id="JARVKM010000039">
    <property type="protein sequence ID" value="KAK9774748.1"/>
    <property type="molecule type" value="Genomic_DNA"/>
</dbReference>
<protein>
    <submittedName>
        <fullName evidence="1">Uncharacterized protein</fullName>
    </submittedName>
</protein>
<evidence type="ECO:0000313" key="1">
    <source>
        <dbReference type="EMBL" id="KAK9774748.1"/>
    </source>
</evidence>
<comment type="caution">
    <text evidence="1">The sequence shown here is derived from an EMBL/GenBank/DDBJ whole genome shotgun (WGS) entry which is preliminary data.</text>
</comment>
<organism evidence="1 2">
    <name type="scientific">Seiridium cardinale</name>
    <dbReference type="NCBI Taxonomy" id="138064"/>
    <lineage>
        <taxon>Eukaryota</taxon>
        <taxon>Fungi</taxon>
        <taxon>Dikarya</taxon>
        <taxon>Ascomycota</taxon>
        <taxon>Pezizomycotina</taxon>
        <taxon>Sordariomycetes</taxon>
        <taxon>Xylariomycetidae</taxon>
        <taxon>Amphisphaeriales</taxon>
        <taxon>Sporocadaceae</taxon>
        <taxon>Seiridium</taxon>
    </lineage>
</organism>
<name>A0ABR2XLS7_9PEZI</name>
<gene>
    <name evidence="1" type="ORF">SCAR479_08568</name>
</gene>
<reference evidence="1 2" key="1">
    <citation type="submission" date="2024-02" db="EMBL/GenBank/DDBJ databases">
        <title>First draft genome assembly of two strains of Seiridium cardinale.</title>
        <authorList>
            <person name="Emiliani G."/>
            <person name="Scali E."/>
        </authorList>
    </citation>
    <scope>NUCLEOTIDE SEQUENCE [LARGE SCALE GENOMIC DNA]</scope>
    <source>
        <strain evidence="1 2">BM-138-000479</strain>
    </source>
</reference>
<accession>A0ABR2XLS7</accession>
<evidence type="ECO:0000313" key="2">
    <source>
        <dbReference type="Proteomes" id="UP001465668"/>
    </source>
</evidence>
<dbReference type="Proteomes" id="UP001465668">
    <property type="component" value="Unassembled WGS sequence"/>
</dbReference>
<proteinExistence type="predicted"/>
<keyword evidence="2" id="KW-1185">Reference proteome</keyword>
<sequence>MFGNSLLRDMGFEKRKRAGISIETLQNSTMNKAKFWIMLANVSMMLS</sequence>